<feature type="signal peptide" evidence="3">
    <location>
        <begin position="1"/>
        <end position="24"/>
    </location>
</feature>
<dbReference type="RefSeq" id="WP_113905342.1">
    <property type="nucleotide sequence ID" value="NZ_QNSB01000014.1"/>
</dbReference>
<name>A0A366IGS7_9MICO</name>
<dbReference type="AlphaFoldDB" id="A0A366IGS7"/>
<feature type="compositionally biased region" description="Basic and acidic residues" evidence="1">
    <location>
        <begin position="338"/>
        <end position="355"/>
    </location>
</feature>
<feature type="transmembrane region" description="Helical" evidence="2">
    <location>
        <begin position="478"/>
        <end position="497"/>
    </location>
</feature>
<feature type="compositionally biased region" description="Basic and acidic residues" evidence="1">
    <location>
        <begin position="58"/>
        <end position="67"/>
    </location>
</feature>
<evidence type="ECO:0008006" key="6">
    <source>
        <dbReference type="Google" id="ProtNLM"/>
    </source>
</evidence>
<accession>A0A366IGS7</accession>
<protein>
    <recommendedName>
        <fullName evidence="6">LPXTG-motif cell wall-anchored protein</fullName>
    </recommendedName>
</protein>
<reference evidence="4 5" key="1">
    <citation type="submission" date="2018-06" db="EMBL/GenBank/DDBJ databases">
        <title>Freshwater and sediment microbial communities from various areas in North America, analyzing microbe dynamics in response to fracking.</title>
        <authorList>
            <person name="Lamendella R."/>
        </authorList>
    </citation>
    <scope>NUCLEOTIDE SEQUENCE [LARGE SCALE GENOMIC DNA]</scope>
    <source>
        <strain evidence="4 5">3b_TX</strain>
    </source>
</reference>
<evidence type="ECO:0000256" key="1">
    <source>
        <dbReference type="SAM" id="MobiDB-lite"/>
    </source>
</evidence>
<feature type="chain" id="PRO_5016968959" description="LPXTG-motif cell wall-anchored protein" evidence="3">
    <location>
        <begin position="25"/>
        <end position="511"/>
    </location>
</feature>
<evidence type="ECO:0000256" key="2">
    <source>
        <dbReference type="SAM" id="Phobius"/>
    </source>
</evidence>
<keyword evidence="3" id="KW-0732">Signal</keyword>
<feature type="region of interest" description="Disordered" evidence="1">
    <location>
        <begin position="268"/>
        <end position="291"/>
    </location>
</feature>
<keyword evidence="2" id="KW-1133">Transmembrane helix</keyword>
<organism evidence="4 5">
    <name type="scientific">Brevibacterium celere</name>
    <dbReference type="NCBI Taxonomy" id="225845"/>
    <lineage>
        <taxon>Bacteria</taxon>
        <taxon>Bacillati</taxon>
        <taxon>Actinomycetota</taxon>
        <taxon>Actinomycetes</taxon>
        <taxon>Micrococcales</taxon>
        <taxon>Brevibacteriaceae</taxon>
        <taxon>Brevibacterium</taxon>
    </lineage>
</organism>
<keyword evidence="2" id="KW-0812">Transmembrane</keyword>
<evidence type="ECO:0000313" key="5">
    <source>
        <dbReference type="Proteomes" id="UP000253509"/>
    </source>
</evidence>
<evidence type="ECO:0000313" key="4">
    <source>
        <dbReference type="EMBL" id="RBP69178.1"/>
    </source>
</evidence>
<keyword evidence="5" id="KW-1185">Reference proteome</keyword>
<feature type="region of interest" description="Disordered" evidence="1">
    <location>
        <begin position="335"/>
        <end position="363"/>
    </location>
</feature>
<proteinExistence type="predicted"/>
<gene>
    <name evidence="4" type="ORF">DFO65_11421</name>
</gene>
<feature type="region of interest" description="Disordered" evidence="1">
    <location>
        <begin position="20"/>
        <end position="137"/>
    </location>
</feature>
<evidence type="ECO:0000256" key="3">
    <source>
        <dbReference type="SAM" id="SignalP"/>
    </source>
</evidence>
<feature type="compositionally biased region" description="Acidic residues" evidence="1">
    <location>
        <begin position="274"/>
        <end position="286"/>
    </location>
</feature>
<feature type="compositionally biased region" description="Polar residues" evidence="1">
    <location>
        <begin position="28"/>
        <end position="47"/>
    </location>
</feature>
<dbReference type="Proteomes" id="UP000253509">
    <property type="component" value="Unassembled WGS sequence"/>
</dbReference>
<dbReference type="EMBL" id="QNSB01000014">
    <property type="protein sequence ID" value="RBP69178.1"/>
    <property type="molecule type" value="Genomic_DNA"/>
</dbReference>
<comment type="caution">
    <text evidence="4">The sequence shown here is derived from an EMBL/GenBank/DDBJ whole genome shotgun (WGS) entry which is preliminary data.</text>
</comment>
<keyword evidence="2" id="KW-0472">Membrane</keyword>
<sequence length="511" mass="52062">MKKLLLAPAVALAFAGLAAAPAVAAEPTDSQSTEATTTSANDASQTKDSAEPAGGEKAGGESAKDSAEEGNSSTPTSEPPKETEKPKPAKRSPAEGPDDGGSKAAGSGEDTADKGAEANEDGANDEKKGTQDVKPIGVSLQVSPGEITAENLADPAKGVTVTVKGVLKDDTVTNSLTGESETVESDGSATIRLRHSATAAEIEAGAVDFTVTVERDNASPDTAEGTINLVEEDDDADKLNASLTVVPEEITAADLANKDKGFEITVDGLRPGDTVEDSLTPDEPETVDGTSYSTRIFYDGDASQIEPGPIDFTVTVVRGEGEDRQEQVLKGTITVVGPKDDDKNDEPKDDGKDDFEAPAEASLSVTPKSIEAADFVNSKKGVTLTVTDCEAGADVHFMISPKGIDVTAYENTETADDEGTASVVVFGTTSDESAYVGDYVVTATCGGDTMKDSFSVTGGARSGGGDDNGYLPRTGTDLGGLTAGAILLLVGGAAVALTGRRKSAGQSPTDI</sequence>